<evidence type="ECO:0000256" key="11">
    <source>
        <dbReference type="PROSITE-ProRule" id="PRU01360"/>
    </source>
</evidence>
<feature type="domain" description="TonB-dependent receptor-like beta-barrel" evidence="14">
    <location>
        <begin position="265"/>
        <end position="704"/>
    </location>
</feature>
<accession>A0A9X2W2J1</accession>
<dbReference type="InterPro" id="IPR039426">
    <property type="entry name" value="TonB-dep_rcpt-like"/>
</dbReference>
<evidence type="ECO:0000256" key="8">
    <source>
        <dbReference type="ARBA" id="ARBA00023077"/>
    </source>
</evidence>
<keyword evidence="10 11" id="KW-0998">Cell outer membrane</keyword>
<feature type="domain" description="TonB-dependent receptor plug" evidence="15">
    <location>
        <begin position="59"/>
        <end position="169"/>
    </location>
</feature>
<evidence type="ECO:0000256" key="6">
    <source>
        <dbReference type="ARBA" id="ARBA00023004"/>
    </source>
</evidence>
<evidence type="ECO:0000256" key="9">
    <source>
        <dbReference type="ARBA" id="ARBA00023136"/>
    </source>
</evidence>
<comment type="caution">
    <text evidence="16">The sequence shown here is derived from an EMBL/GenBank/DDBJ whole genome shotgun (WGS) entry which is preliminary data.</text>
</comment>
<evidence type="ECO:0000313" key="16">
    <source>
        <dbReference type="EMBL" id="MCT2559641.1"/>
    </source>
</evidence>
<keyword evidence="16" id="KW-0675">Receptor</keyword>
<keyword evidence="5 11" id="KW-0812">Transmembrane</keyword>
<evidence type="ECO:0000256" key="7">
    <source>
        <dbReference type="ARBA" id="ARBA00023065"/>
    </source>
</evidence>
<feature type="chain" id="PRO_5040894778" evidence="13">
    <location>
        <begin position="32"/>
        <end position="737"/>
    </location>
</feature>
<dbReference type="PANTHER" id="PTHR32552">
    <property type="entry name" value="FERRICHROME IRON RECEPTOR-RELATED"/>
    <property type="match status" value="1"/>
</dbReference>
<dbReference type="InterPro" id="IPR012910">
    <property type="entry name" value="Plug_dom"/>
</dbReference>
<evidence type="ECO:0000256" key="3">
    <source>
        <dbReference type="ARBA" id="ARBA00022452"/>
    </source>
</evidence>
<evidence type="ECO:0000259" key="14">
    <source>
        <dbReference type="Pfam" id="PF00593"/>
    </source>
</evidence>
<dbReference type="PROSITE" id="PS52016">
    <property type="entry name" value="TONB_DEPENDENT_REC_3"/>
    <property type="match status" value="1"/>
</dbReference>
<dbReference type="GO" id="GO:0009279">
    <property type="term" value="C:cell outer membrane"/>
    <property type="evidence" value="ECO:0007669"/>
    <property type="project" value="UniProtKB-SubCell"/>
</dbReference>
<gene>
    <name evidence="16" type="ORF">N0B51_11685</name>
</gene>
<dbReference type="InterPro" id="IPR000531">
    <property type="entry name" value="Beta-barrel_TonB"/>
</dbReference>
<keyword evidence="7" id="KW-0406">Ion transport</keyword>
<keyword evidence="17" id="KW-1185">Reference proteome</keyword>
<keyword evidence="4" id="KW-0410">Iron transport</keyword>
<keyword evidence="9 11" id="KW-0472">Membrane</keyword>
<reference evidence="16" key="1">
    <citation type="submission" date="2022-09" db="EMBL/GenBank/DDBJ databases">
        <title>The genome sequence of Tsuneonella sp. YG55.</title>
        <authorList>
            <person name="Liu Y."/>
        </authorList>
    </citation>
    <scope>NUCLEOTIDE SEQUENCE</scope>
    <source>
        <strain evidence="16">YG55</strain>
    </source>
</reference>
<keyword evidence="3 11" id="KW-1134">Transmembrane beta strand</keyword>
<dbReference type="PANTHER" id="PTHR32552:SF81">
    <property type="entry name" value="TONB-DEPENDENT OUTER MEMBRANE RECEPTOR"/>
    <property type="match status" value="1"/>
</dbReference>
<evidence type="ECO:0000256" key="5">
    <source>
        <dbReference type="ARBA" id="ARBA00022692"/>
    </source>
</evidence>
<keyword evidence="8 12" id="KW-0798">TonB box</keyword>
<evidence type="ECO:0000256" key="12">
    <source>
        <dbReference type="RuleBase" id="RU003357"/>
    </source>
</evidence>
<evidence type="ECO:0000313" key="17">
    <source>
        <dbReference type="Proteomes" id="UP001142648"/>
    </source>
</evidence>
<dbReference type="EMBL" id="JAOAMV010000005">
    <property type="protein sequence ID" value="MCT2559641.1"/>
    <property type="molecule type" value="Genomic_DNA"/>
</dbReference>
<comment type="similarity">
    <text evidence="11 12">Belongs to the TonB-dependent receptor family.</text>
</comment>
<organism evidence="16 17">
    <name type="scientific">Tsuneonella litorea</name>
    <dbReference type="NCBI Taxonomy" id="2976475"/>
    <lineage>
        <taxon>Bacteria</taxon>
        <taxon>Pseudomonadati</taxon>
        <taxon>Pseudomonadota</taxon>
        <taxon>Alphaproteobacteria</taxon>
        <taxon>Sphingomonadales</taxon>
        <taxon>Erythrobacteraceae</taxon>
        <taxon>Tsuneonella</taxon>
    </lineage>
</organism>
<feature type="signal peptide" evidence="13">
    <location>
        <begin position="1"/>
        <end position="31"/>
    </location>
</feature>
<dbReference type="RefSeq" id="WP_259962546.1">
    <property type="nucleotide sequence ID" value="NZ_JAOAMV010000005.1"/>
</dbReference>
<dbReference type="InterPro" id="IPR036942">
    <property type="entry name" value="Beta-barrel_TonB_sf"/>
</dbReference>
<evidence type="ECO:0000259" key="15">
    <source>
        <dbReference type="Pfam" id="PF07715"/>
    </source>
</evidence>
<dbReference type="AlphaFoldDB" id="A0A9X2W2J1"/>
<evidence type="ECO:0000256" key="13">
    <source>
        <dbReference type="SAM" id="SignalP"/>
    </source>
</evidence>
<dbReference type="GO" id="GO:0006826">
    <property type="term" value="P:iron ion transport"/>
    <property type="evidence" value="ECO:0007669"/>
    <property type="project" value="UniProtKB-KW"/>
</dbReference>
<dbReference type="Pfam" id="PF00593">
    <property type="entry name" value="TonB_dep_Rec_b-barrel"/>
    <property type="match status" value="1"/>
</dbReference>
<dbReference type="Pfam" id="PF07715">
    <property type="entry name" value="Plug"/>
    <property type="match status" value="1"/>
</dbReference>
<evidence type="ECO:0000256" key="1">
    <source>
        <dbReference type="ARBA" id="ARBA00004571"/>
    </source>
</evidence>
<name>A0A9X2W2J1_9SPHN</name>
<protein>
    <submittedName>
        <fullName evidence="16">TonB-dependent receptor</fullName>
    </submittedName>
</protein>
<dbReference type="Gene3D" id="2.40.170.20">
    <property type="entry name" value="TonB-dependent receptor, beta-barrel domain"/>
    <property type="match status" value="1"/>
</dbReference>
<evidence type="ECO:0000256" key="10">
    <source>
        <dbReference type="ARBA" id="ARBA00023237"/>
    </source>
</evidence>
<sequence>MTTRFICSTGRLLAATALSLGTLAGASPALAQAAADGAESPDGGLAEIIVTANRREENLQDVPVSAATLSADAVQSILSAGGEVTALSGHVPGLFIESSNGRAAPRFYIRGLGNTDFDLAASQPVSVVMDDVVLENVTLKAFPIFDIDRVEVLRGPQGTLFGRNTPAGIVKIDTVRPSDEATAQGALSFGSFNTFSGEAAATVPLAPGQVSLRFSGMLQSRSDWIDNGFTGEKNTIGGYDDRAGRVQVLVTPSVDFSILGTVQFRNFTGTSTPFRANILGPGNNDLNANYDRDTVFYDAGGGNVARYKSRIASIHSDYDFGGATLTSITAWARSTGRSRGDIDGGNLVTGPGFIPFPSDTQDSIRLDQFTQEVRLASEPGGPFTWQVGGFYFNSDFDVTTVGFNFPPPVTVRHDNESWALFGQGTFNLGERAKITAGLRYTDDEKDFVVLSGAAPQPRHVQDDRLSWDLSAFFDVTDDASVYAKVASGFRAPTIQGRDVAFFAPPSIATSEKIMSYEAGFKSEFGGRTARINGAVFYYTITDPQFSAVGGAGNLVQLVNADKGRGYGFELDTAFQPTSALTLTAGLSYNNTRIQDPNLLVGTCAQCTVTDPTVVIGTNTRARVDGNPFPNAPKWIADFTARYGVPMGNGGELFAYTDWTYQGATNFFLYESLEFNADNQWEGGLRIGYARLDGDWEIAAFVRNITNADNVKGGIDFNNNTAFVNDPRVFGVSGRLRY</sequence>
<dbReference type="Proteomes" id="UP001142648">
    <property type="component" value="Unassembled WGS sequence"/>
</dbReference>
<evidence type="ECO:0000256" key="4">
    <source>
        <dbReference type="ARBA" id="ARBA00022496"/>
    </source>
</evidence>
<keyword evidence="13" id="KW-0732">Signal</keyword>
<keyword evidence="2 11" id="KW-0813">Transport</keyword>
<dbReference type="SUPFAM" id="SSF56935">
    <property type="entry name" value="Porins"/>
    <property type="match status" value="1"/>
</dbReference>
<comment type="subcellular location">
    <subcellularLocation>
        <location evidence="1 11">Cell outer membrane</location>
        <topology evidence="1 11">Multi-pass membrane protein</topology>
    </subcellularLocation>
</comment>
<evidence type="ECO:0000256" key="2">
    <source>
        <dbReference type="ARBA" id="ARBA00022448"/>
    </source>
</evidence>
<proteinExistence type="inferred from homology"/>
<keyword evidence="6" id="KW-0408">Iron</keyword>